<proteinExistence type="inferred from homology"/>
<feature type="transmembrane region" description="Helical" evidence="9">
    <location>
        <begin position="719"/>
        <end position="738"/>
    </location>
</feature>
<evidence type="ECO:0000256" key="7">
    <source>
        <dbReference type="ARBA" id="ARBA00022989"/>
    </source>
</evidence>
<dbReference type="Pfam" id="PF03169">
    <property type="entry name" value="OPT"/>
    <property type="match status" value="1"/>
</dbReference>
<feature type="transmembrane region" description="Helical" evidence="9">
    <location>
        <begin position="611"/>
        <end position="631"/>
    </location>
</feature>
<keyword evidence="4 9" id="KW-0812">Transmembrane</keyword>
<evidence type="ECO:0000256" key="6">
    <source>
        <dbReference type="ARBA" id="ARBA00022927"/>
    </source>
</evidence>
<dbReference type="OrthoDB" id="9986677at2759"/>
<keyword evidence="8 9" id="KW-0472">Membrane</keyword>
<accession>G4TAT1</accession>
<dbReference type="GO" id="GO:0015031">
    <property type="term" value="P:protein transport"/>
    <property type="evidence" value="ECO:0007669"/>
    <property type="project" value="UniProtKB-KW"/>
</dbReference>
<keyword evidence="5" id="KW-0571">Peptide transport</keyword>
<keyword evidence="11" id="KW-1185">Reference proteome</keyword>
<evidence type="ECO:0000256" key="8">
    <source>
        <dbReference type="ARBA" id="ARBA00023136"/>
    </source>
</evidence>
<evidence type="ECO:0000313" key="10">
    <source>
        <dbReference type="EMBL" id="CCA68408.1"/>
    </source>
</evidence>
<dbReference type="GO" id="GO:0016020">
    <property type="term" value="C:membrane"/>
    <property type="evidence" value="ECO:0007669"/>
    <property type="project" value="UniProtKB-SubCell"/>
</dbReference>
<feature type="transmembrane region" description="Helical" evidence="9">
    <location>
        <begin position="459"/>
        <end position="479"/>
    </location>
</feature>
<feature type="transmembrane region" description="Helical" evidence="9">
    <location>
        <begin position="203"/>
        <end position="223"/>
    </location>
</feature>
<dbReference type="AlphaFoldDB" id="G4TAT1"/>
<name>G4TAT1_SERID</name>
<evidence type="ECO:0000256" key="9">
    <source>
        <dbReference type="SAM" id="Phobius"/>
    </source>
</evidence>
<dbReference type="InParanoid" id="G4TAT1"/>
<dbReference type="NCBIfam" id="TIGR00728">
    <property type="entry name" value="OPT_sfam"/>
    <property type="match status" value="1"/>
</dbReference>
<dbReference type="InterPro" id="IPR004813">
    <property type="entry name" value="OPT"/>
</dbReference>
<dbReference type="NCBIfam" id="TIGR00727">
    <property type="entry name" value="ISP4_OPT"/>
    <property type="match status" value="1"/>
</dbReference>
<evidence type="ECO:0000256" key="4">
    <source>
        <dbReference type="ARBA" id="ARBA00022692"/>
    </source>
</evidence>
<feature type="transmembrane region" description="Helical" evidence="9">
    <location>
        <begin position="97"/>
        <end position="118"/>
    </location>
</feature>
<gene>
    <name evidence="10" type="ORF">PIIN_02272</name>
</gene>
<evidence type="ECO:0000256" key="2">
    <source>
        <dbReference type="ARBA" id="ARBA00008807"/>
    </source>
</evidence>
<feature type="transmembrane region" description="Helical" evidence="9">
    <location>
        <begin position="333"/>
        <end position="353"/>
    </location>
</feature>
<dbReference type="OMA" id="PLITWYT"/>
<feature type="transmembrane region" description="Helical" evidence="9">
    <location>
        <begin position="679"/>
        <end position="698"/>
    </location>
</feature>
<feature type="transmembrane region" description="Helical" evidence="9">
    <location>
        <begin position="243"/>
        <end position="262"/>
    </location>
</feature>
<evidence type="ECO:0000256" key="3">
    <source>
        <dbReference type="ARBA" id="ARBA00022448"/>
    </source>
</evidence>
<comment type="caution">
    <text evidence="10">The sequence shown here is derived from an EMBL/GenBank/DDBJ whole genome shotgun (WGS) entry which is preliminary data.</text>
</comment>
<dbReference type="InterPro" id="IPR004648">
    <property type="entry name" value="Oligpept_transpt"/>
</dbReference>
<organism evidence="10 11">
    <name type="scientific">Serendipita indica (strain DSM 11827)</name>
    <name type="common">Root endophyte fungus</name>
    <name type="synonym">Piriformospora indica</name>
    <dbReference type="NCBI Taxonomy" id="1109443"/>
    <lineage>
        <taxon>Eukaryota</taxon>
        <taxon>Fungi</taxon>
        <taxon>Dikarya</taxon>
        <taxon>Basidiomycota</taxon>
        <taxon>Agaricomycotina</taxon>
        <taxon>Agaricomycetes</taxon>
        <taxon>Sebacinales</taxon>
        <taxon>Serendipitaceae</taxon>
        <taxon>Serendipita</taxon>
    </lineage>
</organism>
<dbReference type="PANTHER" id="PTHR22601">
    <property type="entry name" value="ISP4 LIKE PROTEIN"/>
    <property type="match status" value="1"/>
</dbReference>
<dbReference type="eggNOG" id="KOG2262">
    <property type="taxonomic scope" value="Eukaryota"/>
</dbReference>
<dbReference type="EMBL" id="CAFZ01000032">
    <property type="protein sequence ID" value="CCA68408.1"/>
    <property type="molecule type" value="Genomic_DNA"/>
</dbReference>
<comment type="subcellular location">
    <subcellularLocation>
        <location evidence="1">Membrane</location>
        <topology evidence="1">Multi-pass membrane protein</topology>
    </subcellularLocation>
</comment>
<feature type="transmembrane region" description="Helical" evidence="9">
    <location>
        <begin position="406"/>
        <end position="426"/>
    </location>
</feature>
<dbReference type="Proteomes" id="UP000007148">
    <property type="component" value="Unassembled WGS sequence"/>
</dbReference>
<evidence type="ECO:0000256" key="1">
    <source>
        <dbReference type="ARBA" id="ARBA00004141"/>
    </source>
</evidence>
<sequence length="786" mass="88600">MAHFANPVVVDDKTFAYDERDAYAMGNFHAGLATEATMDDYADEEDSPYEEVRASVSNTDDPDMPVNTLRMWTIGLLLTVLGAGMNTFFIFRNPFRLIVSYAILLIAFPIGRLAAYSLPIRRWKLPKWLGGLYFSLNPGPFNIKEHVCIYMMANAAIYPTYAMNTIVTIEHYYNIHWGTGFNLCLALSTQITGFGYAGIFRRLLIWPASLIWPATLVTSTLLNTLHAEEDFRSPSSGISRYKWFLWVGGAAFVWHWLPGYLFQGLSYFSFICWFAPSTPSDLSYTFAHMSVDNLIVNQLFGTQRGLGLSVLTFDWTQISWVGSPLMIPWWAEVHIFLGFALFWWVVQPIMYYTNSFWMAYMPMGQASTYDRFGNVYNVSRVLTPDITLNLTAYEEYSQLYLSPSYVAFYLVTFAISTCILTHTALYHGKTLWNSFRNIDPEEEDIHAKLMKAYPEVPTLWYWGVVVVFFVVACAAVQAWPTKVPVYSLFLALALPAVYMLPAGLIFAVTGQALSLNVLAQIIPGSLLPGNPIANMVFKCYAIETLYSAQLFTQDLKLGHYIKVPPRTTFLVQLIASFISVITQVGVKNWIFSVVPDMCSPTQKDSLTCPRNLVYFNASAIWGLVGPSQLFGPGAPYNVFLWALLAGAIAPFPLWYYQRRVPNTRLKYINLPVMLNGPSAAPPAMGINYISFFVVGFVFQRLIRKRNFQWWSKYNYITSAALDAGTTISVLVIFLAVQLHQSEDLQWWGNLLNSRTIDGAAIPRALKQAPIEGFAPSIAQLRAAGGR</sequence>
<evidence type="ECO:0000256" key="5">
    <source>
        <dbReference type="ARBA" id="ARBA00022856"/>
    </source>
</evidence>
<evidence type="ECO:0000313" key="11">
    <source>
        <dbReference type="Proteomes" id="UP000007148"/>
    </source>
</evidence>
<comment type="similarity">
    <text evidence="2">Belongs to the oligopeptide OPT transporter family.</text>
</comment>
<keyword evidence="7 9" id="KW-1133">Transmembrane helix</keyword>
<feature type="transmembrane region" description="Helical" evidence="9">
    <location>
        <begin position="569"/>
        <end position="591"/>
    </location>
</feature>
<feature type="transmembrane region" description="Helical" evidence="9">
    <location>
        <begin position="638"/>
        <end position="656"/>
    </location>
</feature>
<dbReference type="HOGENOM" id="CLU_004965_1_1_1"/>
<protein>
    <submittedName>
        <fullName evidence="10">Probable oligopeptide transporter (C-terminal)</fullName>
    </submittedName>
</protein>
<feature type="transmembrane region" description="Helical" evidence="9">
    <location>
        <begin position="485"/>
        <end position="508"/>
    </location>
</feature>
<feature type="transmembrane region" description="Helical" evidence="9">
    <location>
        <begin position="71"/>
        <end position="91"/>
    </location>
</feature>
<reference evidence="10 11" key="1">
    <citation type="journal article" date="2011" name="PLoS Pathog.">
        <title>Endophytic Life Strategies Decoded by Genome and Transcriptome Analyses of the Mutualistic Root Symbiont Piriformospora indica.</title>
        <authorList>
            <person name="Zuccaro A."/>
            <person name="Lahrmann U."/>
            <person name="Guldener U."/>
            <person name="Langen G."/>
            <person name="Pfiffi S."/>
            <person name="Biedenkopf D."/>
            <person name="Wong P."/>
            <person name="Samans B."/>
            <person name="Grimm C."/>
            <person name="Basiewicz M."/>
            <person name="Murat C."/>
            <person name="Martin F."/>
            <person name="Kogel K.H."/>
        </authorList>
    </citation>
    <scope>NUCLEOTIDE SEQUENCE [LARGE SCALE GENOMIC DNA]</scope>
    <source>
        <strain evidence="10 11">DSM 11827</strain>
    </source>
</reference>
<dbReference type="GO" id="GO:0035673">
    <property type="term" value="F:oligopeptide transmembrane transporter activity"/>
    <property type="evidence" value="ECO:0007669"/>
    <property type="project" value="InterPro"/>
</dbReference>
<keyword evidence="3" id="KW-0813">Transport</keyword>
<keyword evidence="6" id="KW-0653">Protein transport</keyword>